<reference evidence="2 3" key="1">
    <citation type="submission" date="2016-10" db="EMBL/GenBank/DDBJ databases">
        <authorList>
            <person name="de Groot N.N."/>
        </authorList>
    </citation>
    <scope>NUCLEOTIDE SEQUENCE [LARGE SCALE GENOMIC DNA]</scope>
    <source>
        <strain evidence="2 3">GAS522</strain>
    </source>
</reference>
<dbReference type="RefSeq" id="WP_079586017.1">
    <property type="nucleotide sequence ID" value="NZ_FNTI01000001.1"/>
</dbReference>
<protein>
    <submittedName>
        <fullName evidence="2">Uncharacterized protein</fullName>
    </submittedName>
</protein>
<feature type="transmembrane region" description="Helical" evidence="1">
    <location>
        <begin position="21"/>
        <end position="41"/>
    </location>
</feature>
<dbReference type="EMBL" id="FNTI01000001">
    <property type="protein sequence ID" value="SEC80248.1"/>
    <property type="molecule type" value="Genomic_DNA"/>
</dbReference>
<evidence type="ECO:0000256" key="1">
    <source>
        <dbReference type="SAM" id="Phobius"/>
    </source>
</evidence>
<evidence type="ECO:0000313" key="3">
    <source>
        <dbReference type="Proteomes" id="UP000183208"/>
    </source>
</evidence>
<gene>
    <name evidence="2" type="ORF">SAMN05444171_2295</name>
</gene>
<keyword evidence="1" id="KW-0812">Transmembrane</keyword>
<name>A0A1M6WCD8_9BRAD</name>
<organism evidence="2 3">
    <name type="scientific">Bradyrhizobium lablabi</name>
    <dbReference type="NCBI Taxonomy" id="722472"/>
    <lineage>
        <taxon>Bacteria</taxon>
        <taxon>Pseudomonadati</taxon>
        <taxon>Pseudomonadota</taxon>
        <taxon>Alphaproteobacteria</taxon>
        <taxon>Hyphomicrobiales</taxon>
        <taxon>Nitrobacteraceae</taxon>
        <taxon>Bradyrhizobium</taxon>
    </lineage>
</organism>
<dbReference type="AlphaFoldDB" id="A0A1M6WCD8"/>
<dbReference type="Proteomes" id="UP000183208">
    <property type="component" value="Unassembled WGS sequence"/>
</dbReference>
<keyword evidence="1" id="KW-0472">Membrane</keyword>
<keyword evidence="1" id="KW-1133">Transmembrane helix</keyword>
<sequence>MTEDHPFGSGQTLTFASGKPGFRTFVLFGFIAVLTILAVITGNSRAVAPPENAAGLVLMFVVYTSILFLTITRQWTAEIDLDTRRLRIFRRSFGRWRRSIVDCSLDECTALGTIVYGNDGHFSYGVYVRLKSGARHAIPLGNPIFMGSSTFSEAASVASQLSAATGIPRLDTWI</sequence>
<evidence type="ECO:0000313" key="2">
    <source>
        <dbReference type="EMBL" id="SEC80248.1"/>
    </source>
</evidence>
<feature type="transmembrane region" description="Helical" evidence="1">
    <location>
        <begin position="53"/>
        <end position="71"/>
    </location>
</feature>
<accession>A0A1M6WCD8</accession>
<proteinExistence type="predicted"/>
<dbReference type="OrthoDB" id="8256197at2"/>